<dbReference type="Pfam" id="PF02706">
    <property type="entry name" value="Wzz"/>
    <property type="match status" value="1"/>
</dbReference>
<feature type="transmembrane region" description="Helical" evidence="8">
    <location>
        <begin position="19"/>
        <end position="38"/>
    </location>
</feature>
<sequence length="250" mass="27764">MRSDEIDVRVYFTMIKRRLWLIVVCVASFTTLAAWYSYQNYVPLYEAHTKLIVNDASEADPFGRQLMNIGGGGANSGLIDTYKEVIRTPIIMDKVVQRYPNLGVSSEYLMSAVRVAALNNTQVMIFSIVDYSHERAVSIVNAITDVFQAEIPHISPVNSVVVLTEAKMESDPQPINEKQNTYIVLGFMASLILSVGAVILLDSLDDTLRTEDDIREALGIPTLSSIPKLEKRRRSKAKNVGEGSYAAVKS</sequence>
<dbReference type="PANTHER" id="PTHR32309">
    <property type="entry name" value="TYROSINE-PROTEIN KINASE"/>
    <property type="match status" value="1"/>
</dbReference>
<comment type="similarity">
    <text evidence="2">Belongs to the CpsC/CapA family.</text>
</comment>
<keyword evidence="11" id="KW-1185">Reference proteome</keyword>
<evidence type="ECO:0000256" key="2">
    <source>
        <dbReference type="ARBA" id="ARBA00006683"/>
    </source>
</evidence>
<evidence type="ECO:0000256" key="4">
    <source>
        <dbReference type="ARBA" id="ARBA00022692"/>
    </source>
</evidence>
<dbReference type="InterPro" id="IPR003856">
    <property type="entry name" value="LPS_length_determ_N"/>
</dbReference>
<dbReference type="InterPro" id="IPR050445">
    <property type="entry name" value="Bact_polysacc_biosynth/exp"/>
</dbReference>
<dbReference type="RefSeq" id="WP_138197098.1">
    <property type="nucleotide sequence ID" value="NZ_VCIW01000021.1"/>
</dbReference>
<gene>
    <name evidence="10" type="ORF">FE782_25010</name>
</gene>
<protein>
    <submittedName>
        <fullName evidence="10">Lipopolysaccharide biosynthesis protein</fullName>
    </submittedName>
</protein>
<keyword evidence="6 8" id="KW-0472">Membrane</keyword>
<keyword evidence="3" id="KW-1003">Cell membrane</keyword>
<dbReference type="GO" id="GO:0005886">
    <property type="term" value="C:plasma membrane"/>
    <property type="evidence" value="ECO:0007669"/>
    <property type="project" value="UniProtKB-SubCell"/>
</dbReference>
<proteinExistence type="inferred from homology"/>
<evidence type="ECO:0000256" key="1">
    <source>
        <dbReference type="ARBA" id="ARBA00004651"/>
    </source>
</evidence>
<dbReference type="Proteomes" id="UP000309676">
    <property type="component" value="Unassembled WGS sequence"/>
</dbReference>
<feature type="domain" description="Polysaccharide chain length determinant N-terminal" evidence="9">
    <location>
        <begin position="4"/>
        <end position="97"/>
    </location>
</feature>
<reference evidence="10 11" key="1">
    <citation type="submission" date="2019-05" db="EMBL/GenBank/DDBJ databases">
        <authorList>
            <person name="Narsing Rao M.P."/>
            <person name="Li W.J."/>
        </authorList>
    </citation>
    <scope>NUCLEOTIDE SEQUENCE [LARGE SCALE GENOMIC DNA]</scope>
    <source>
        <strain evidence="10 11">SYSU_K30003</strain>
    </source>
</reference>
<keyword evidence="4 8" id="KW-0812">Transmembrane</keyword>
<feature type="region of interest" description="Disordered" evidence="7">
    <location>
        <begin position="231"/>
        <end position="250"/>
    </location>
</feature>
<evidence type="ECO:0000256" key="5">
    <source>
        <dbReference type="ARBA" id="ARBA00022989"/>
    </source>
</evidence>
<evidence type="ECO:0000256" key="8">
    <source>
        <dbReference type="SAM" id="Phobius"/>
    </source>
</evidence>
<feature type="transmembrane region" description="Helical" evidence="8">
    <location>
        <begin position="182"/>
        <end position="201"/>
    </location>
</feature>
<evidence type="ECO:0000256" key="7">
    <source>
        <dbReference type="SAM" id="MobiDB-lite"/>
    </source>
</evidence>
<accession>A0A5R9G0S7</accession>
<dbReference type="EMBL" id="VCIW01000021">
    <property type="protein sequence ID" value="TLS49381.1"/>
    <property type="molecule type" value="Genomic_DNA"/>
</dbReference>
<dbReference type="PANTHER" id="PTHR32309:SF31">
    <property type="entry name" value="CAPSULAR EXOPOLYSACCHARIDE FAMILY"/>
    <property type="match status" value="1"/>
</dbReference>
<evidence type="ECO:0000313" key="11">
    <source>
        <dbReference type="Proteomes" id="UP000309676"/>
    </source>
</evidence>
<comment type="subcellular location">
    <subcellularLocation>
        <location evidence="1">Cell membrane</location>
        <topology evidence="1">Multi-pass membrane protein</topology>
    </subcellularLocation>
</comment>
<evidence type="ECO:0000256" key="6">
    <source>
        <dbReference type="ARBA" id="ARBA00023136"/>
    </source>
</evidence>
<keyword evidence="5 8" id="KW-1133">Transmembrane helix</keyword>
<organism evidence="10 11">
    <name type="scientific">Paenibacillus antri</name>
    <dbReference type="NCBI Taxonomy" id="2582848"/>
    <lineage>
        <taxon>Bacteria</taxon>
        <taxon>Bacillati</taxon>
        <taxon>Bacillota</taxon>
        <taxon>Bacilli</taxon>
        <taxon>Bacillales</taxon>
        <taxon>Paenibacillaceae</taxon>
        <taxon>Paenibacillus</taxon>
    </lineage>
</organism>
<evidence type="ECO:0000259" key="9">
    <source>
        <dbReference type="Pfam" id="PF02706"/>
    </source>
</evidence>
<evidence type="ECO:0000256" key="3">
    <source>
        <dbReference type="ARBA" id="ARBA00022475"/>
    </source>
</evidence>
<evidence type="ECO:0000313" key="10">
    <source>
        <dbReference type="EMBL" id="TLS49381.1"/>
    </source>
</evidence>
<name>A0A5R9G0S7_9BACL</name>
<comment type="caution">
    <text evidence="10">The sequence shown here is derived from an EMBL/GenBank/DDBJ whole genome shotgun (WGS) entry which is preliminary data.</text>
</comment>
<dbReference type="AlphaFoldDB" id="A0A5R9G0S7"/>